<evidence type="ECO:0000256" key="1">
    <source>
        <dbReference type="ARBA" id="ARBA00000402"/>
    </source>
</evidence>
<evidence type="ECO:0000256" key="9">
    <source>
        <dbReference type="ARBA" id="ARBA00022801"/>
    </source>
</evidence>
<feature type="region of interest" description="Disordered" evidence="11">
    <location>
        <begin position="347"/>
        <end position="374"/>
    </location>
</feature>
<comment type="caution">
    <text evidence="14">The sequence shown here is derived from an EMBL/GenBank/DDBJ whole genome shotgun (WGS) entry which is preliminary data.</text>
</comment>
<proteinExistence type="inferred from homology"/>
<organism evidence="14 15">
    <name type="scientific">Ostreococcus tauri</name>
    <name type="common">Marine green alga</name>
    <dbReference type="NCBI Taxonomy" id="70448"/>
    <lineage>
        <taxon>Eukaryota</taxon>
        <taxon>Viridiplantae</taxon>
        <taxon>Chlorophyta</taxon>
        <taxon>Mamiellophyceae</taxon>
        <taxon>Mamiellales</taxon>
        <taxon>Bathycoccaceae</taxon>
        <taxon>Ostreococcus</taxon>
    </lineage>
</organism>
<dbReference type="InterPro" id="IPR047151">
    <property type="entry name" value="RNZ2-like"/>
</dbReference>
<dbReference type="PANTHER" id="PTHR12553">
    <property type="entry name" value="ZINC PHOSPHODIESTERASE ELAC PROTEIN 2"/>
    <property type="match status" value="1"/>
</dbReference>
<feature type="region of interest" description="Disordered" evidence="11">
    <location>
        <begin position="425"/>
        <end position="446"/>
    </location>
</feature>
<dbReference type="InterPro" id="IPR036866">
    <property type="entry name" value="RibonucZ/Hydroxyglut_hydro"/>
</dbReference>
<keyword evidence="10" id="KW-0862">Zinc</keyword>
<dbReference type="Pfam" id="PF12706">
    <property type="entry name" value="Lactamase_B_2"/>
    <property type="match status" value="1"/>
</dbReference>
<comment type="catalytic activity">
    <reaction evidence="1">
        <text>Endonucleolytic cleavage of RNA, removing extra 3' nucleotides from tRNA precursor, generating 3' termini of tRNAs. A 3'-hydroxy group is left at the tRNA terminus and a 5'-phosphoryl group is left at the trailer molecule.</text>
        <dbReference type="EC" id="3.1.26.11"/>
    </reaction>
</comment>
<evidence type="ECO:0000256" key="3">
    <source>
        <dbReference type="ARBA" id="ARBA00007823"/>
    </source>
</evidence>
<comment type="similarity">
    <text evidence="3">Belongs to the RNase Z family.</text>
</comment>
<evidence type="ECO:0000256" key="5">
    <source>
        <dbReference type="ARBA" id="ARBA00022694"/>
    </source>
</evidence>
<name>A0A096P9C5_OSTTA</name>
<evidence type="ECO:0000313" key="14">
    <source>
        <dbReference type="EMBL" id="CEG00636.1"/>
    </source>
</evidence>
<dbReference type="GeneID" id="9838128"/>
<keyword evidence="7" id="KW-0479">Metal-binding</keyword>
<evidence type="ECO:0000313" key="15">
    <source>
        <dbReference type="Proteomes" id="UP000009170"/>
    </source>
</evidence>
<keyword evidence="9" id="KW-0378">Hydrolase</keyword>
<feature type="region of interest" description="Disordered" evidence="11">
    <location>
        <begin position="167"/>
        <end position="187"/>
    </location>
</feature>
<keyword evidence="5" id="KW-0819">tRNA processing</keyword>
<dbReference type="RefSeq" id="XP_003083995.2">
    <property type="nucleotide sequence ID" value="XM_003083947.2"/>
</dbReference>
<feature type="domain" description="Metallo-beta-lactamase" evidence="12">
    <location>
        <begin position="493"/>
        <end position="707"/>
    </location>
</feature>
<evidence type="ECO:0000256" key="10">
    <source>
        <dbReference type="ARBA" id="ARBA00022833"/>
    </source>
</evidence>
<dbReference type="Proteomes" id="UP000009170">
    <property type="component" value="Unassembled WGS sequence"/>
</dbReference>
<evidence type="ECO:0000259" key="13">
    <source>
        <dbReference type="Pfam" id="PF13691"/>
    </source>
</evidence>
<evidence type="ECO:0000256" key="11">
    <source>
        <dbReference type="SAM" id="MobiDB-lite"/>
    </source>
</evidence>
<evidence type="ECO:0000256" key="6">
    <source>
        <dbReference type="ARBA" id="ARBA00022722"/>
    </source>
</evidence>
<dbReference type="GO" id="GO:0042781">
    <property type="term" value="F:3'-tRNA processing endoribonuclease activity"/>
    <property type="evidence" value="ECO:0007669"/>
    <property type="project" value="UniProtKB-EC"/>
</dbReference>
<reference evidence="14 15" key="2">
    <citation type="journal article" date="2014" name="BMC Genomics">
        <title>An improved genome of the model marine alga Ostreococcus tauri unfolds by assessing Illumina de novo assemblies.</title>
        <authorList>
            <person name="Blanc-Mathieu R."/>
            <person name="Verhelst B."/>
            <person name="Derelle E."/>
            <person name="Rombauts S."/>
            <person name="Bouget F.Y."/>
            <person name="Carre I."/>
            <person name="Chateau A."/>
            <person name="Eyre-Walker A."/>
            <person name="Grimsley N."/>
            <person name="Moreau H."/>
            <person name="Piegu B."/>
            <person name="Rivals E."/>
            <person name="Schackwitz W."/>
            <person name="Van de Peer Y."/>
            <person name="Piganeau G."/>
        </authorList>
    </citation>
    <scope>NUCLEOTIDE SEQUENCE [LARGE SCALE GENOMIC DNA]</scope>
    <source>
        <strain evidence="15">OTTH 0595 / CCAP 157/2 / RCC745</strain>
    </source>
</reference>
<feature type="compositionally biased region" description="Basic and acidic residues" evidence="11">
    <location>
        <begin position="363"/>
        <end position="372"/>
    </location>
</feature>
<feature type="compositionally biased region" description="Pro residues" evidence="11">
    <location>
        <begin position="430"/>
        <end position="439"/>
    </location>
</feature>
<dbReference type="STRING" id="70448.A0A096P9C5"/>
<dbReference type="GO" id="GO:1990180">
    <property type="term" value="P:mitochondrial tRNA 3'-end processing"/>
    <property type="evidence" value="ECO:0007669"/>
    <property type="project" value="TreeGrafter"/>
</dbReference>
<dbReference type="InterPro" id="IPR027794">
    <property type="entry name" value="tRNase_Z_dom"/>
</dbReference>
<dbReference type="EC" id="3.1.26.11" evidence="4"/>
<accession>A0A096P9C5</accession>
<comment type="cofactor">
    <cofactor evidence="2">
        <name>Zn(2+)</name>
        <dbReference type="ChEBI" id="CHEBI:29105"/>
    </cofactor>
</comment>
<keyword evidence="8" id="KW-0255">Endonuclease</keyword>
<sequence length="769" mass="83329">MSRAKPNASAAKRHGNAHVQILGLNADVADTTCASVLLFTDQRRYVFNVGEGFQRFCVERRLRLASAKTNAIFLTRVDSSTVGGLIGMLLTMSDAALASHGGSVDGLERRIVDVRGPRNGVDRLGRAARTLFGNGRAVALEENGFDGIDGEAIVDDGTVTVRPVLLGRNRERAEDGGDTKRARTESASASEVASYDVKLASIPGKFDMAAAVKLGVPNGPMRGALVRGETVTLEDGTVVAPNMCVGLEQPGPRVVIFDAPTLEHVREALSRGTSLFGNVDDMSVVVHLASASVVSTSEYVDMVKSVFGGAREQCAHVFANSKAMDEVPVFMSSARIQARLNAVHSGIFPDENVPRSPPPSPSRAKDGKRDKVPSGVANAIAGRNLFKFTLIPTKNAGSDWSGVPKYVPTAVYKGDVEAKTRELASAAMKPTPPPSPSSAPRPGADLPVPEYLQKLKLGDVELVFLGTGSAMPAKYRNVSGFFMQFGGDGFDGNIMLDTGEGSLAQMIRRFGVESVNEKLKHMRMVWISHIHADHHVGLPHILTYRAELFRRDGVEPPTIPVVGPRSLRRFLDFYGDLERLHCDFIDLAETTSDKWASETMSPQIARLRAALSGSDLDEIVAVPVNHCAHAYGARLAGRRGWSMVYSGDTRPCQSLVNASRDVTLLVHEATFENGMEEEAVKKRHSTTKEAVQTGIDARAYRTILTHFSQRYPKIPIFDASYTERTFVAFDLMSVDFSELPKLPKLLPAVRSLFDDDDEIAKEAALGEDE</sequence>
<dbReference type="SUPFAM" id="SSF56281">
    <property type="entry name" value="Metallo-hydrolase/oxidoreductase"/>
    <property type="match status" value="2"/>
</dbReference>
<evidence type="ECO:0000256" key="7">
    <source>
        <dbReference type="ARBA" id="ARBA00022723"/>
    </source>
</evidence>
<dbReference type="InterPro" id="IPR001279">
    <property type="entry name" value="Metallo-B-lactamas"/>
</dbReference>
<dbReference type="Pfam" id="PF13691">
    <property type="entry name" value="Lactamase_B_4"/>
    <property type="match status" value="1"/>
</dbReference>
<evidence type="ECO:0000256" key="4">
    <source>
        <dbReference type="ARBA" id="ARBA00012477"/>
    </source>
</evidence>
<gene>
    <name evidence="14" type="ORF">OT_ostta17g02120</name>
</gene>
<dbReference type="OrthoDB" id="527344at2759"/>
<evidence type="ECO:0000259" key="12">
    <source>
        <dbReference type="Pfam" id="PF12706"/>
    </source>
</evidence>
<dbReference type="CDD" id="cd07718">
    <property type="entry name" value="RNaseZ_ELAC1_ELAC2-C-term-like_MBL-fold"/>
    <property type="match status" value="1"/>
</dbReference>
<keyword evidence="6" id="KW-0540">Nuclease</keyword>
<dbReference type="GO" id="GO:0005739">
    <property type="term" value="C:mitochondrion"/>
    <property type="evidence" value="ECO:0007669"/>
    <property type="project" value="TreeGrafter"/>
</dbReference>
<evidence type="ECO:0000256" key="8">
    <source>
        <dbReference type="ARBA" id="ARBA00022759"/>
    </source>
</evidence>
<protein>
    <recommendedName>
        <fullName evidence="4">ribonuclease Z</fullName>
        <ecNumber evidence="4">3.1.26.11</ecNumber>
    </recommendedName>
</protein>
<dbReference type="PANTHER" id="PTHR12553:SF49">
    <property type="entry name" value="ZINC PHOSPHODIESTERASE ELAC PROTEIN 2"/>
    <property type="match status" value="1"/>
</dbReference>
<dbReference type="FunCoup" id="A0A096P9C5">
    <property type="interactions" value="1920"/>
</dbReference>
<dbReference type="GO" id="GO:0046872">
    <property type="term" value="F:metal ion binding"/>
    <property type="evidence" value="ECO:0007669"/>
    <property type="project" value="UniProtKB-KW"/>
</dbReference>
<dbReference type="EMBL" id="CAID01000017">
    <property type="protein sequence ID" value="CEG00636.1"/>
    <property type="molecule type" value="Genomic_DNA"/>
</dbReference>
<reference evidence="15" key="1">
    <citation type="journal article" date="2006" name="Proc. Natl. Acad. Sci. U.S.A.">
        <title>Genome analysis of the smallest free-living eukaryote Ostreococcus tauri unveils many unique features.</title>
        <authorList>
            <person name="Derelle E."/>
            <person name="Ferraz C."/>
            <person name="Rombauts S."/>
            <person name="Rouze P."/>
            <person name="Worden A.Z."/>
            <person name="Robbens S."/>
            <person name="Partensky F."/>
            <person name="Degroeve S."/>
            <person name="Echeynie S."/>
            <person name="Cooke R."/>
            <person name="Saeys Y."/>
            <person name="Wuyts J."/>
            <person name="Jabbari K."/>
            <person name="Bowler C."/>
            <person name="Panaud O."/>
            <person name="Piegu B."/>
            <person name="Ball S.G."/>
            <person name="Ral J.-P."/>
            <person name="Bouget F.-Y."/>
            <person name="Piganeau G."/>
            <person name="De Baets B."/>
            <person name="Picard A."/>
            <person name="Delseny M."/>
            <person name="Demaille J."/>
            <person name="Van de Peer Y."/>
            <person name="Moreau H."/>
        </authorList>
    </citation>
    <scope>NUCLEOTIDE SEQUENCE [LARGE SCALE GENOMIC DNA]</scope>
    <source>
        <strain evidence="15">OTTH 0595 / CCAP 157/2 / RCC745</strain>
    </source>
</reference>
<dbReference type="InParanoid" id="A0A096P9C5"/>
<dbReference type="AlphaFoldDB" id="A0A096P9C5"/>
<evidence type="ECO:0000256" key="2">
    <source>
        <dbReference type="ARBA" id="ARBA00001947"/>
    </source>
</evidence>
<feature type="domain" description="tRNase Z endonuclease" evidence="13">
    <location>
        <begin position="27"/>
        <end position="84"/>
    </location>
</feature>
<dbReference type="Gene3D" id="3.60.15.10">
    <property type="entry name" value="Ribonuclease Z/Hydroxyacylglutathione hydrolase-like"/>
    <property type="match status" value="2"/>
</dbReference>
<feature type="compositionally biased region" description="Basic and acidic residues" evidence="11">
    <location>
        <begin position="168"/>
        <end position="184"/>
    </location>
</feature>
<keyword evidence="15" id="KW-1185">Reference proteome</keyword>
<dbReference type="KEGG" id="ota:OT_ostta17g02120"/>